<evidence type="ECO:0000256" key="1">
    <source>
        <dbReference type="SAM" id="MobiDB-lite"/>
    </source>
</evidence>
<organism evidence="2 3">
    <name type="scientific">Portunus trituberculatus</name>
    <name type="common">Swimming crab</name>
    <name type="synonym">Neptunus trituberculatus</name>
    <dbReference type="NCBI Taxonomy" id="210409"/>
    <lineage>
        <taxon>Eukaryota</taxon>
        <taxon>Metazoa</taxon>
        <taxon>Ecdysozoa</taxon>
        <taxon>Arthropoda</taxon>
        <taxon>Crustacea</taxon>
        <taxon>Multicrustacea</taxon>
        <taxon>Malacostraca</taxon>
        <taxon>Eumalacostraca</taxon>
        <taxon>Eucarida</taxon>
        <taxon>Decapoda</taxon>
        <taxon>Pleocyemata</taxon>
        <taxon>Brachyura</taxon>
        <taxon>Eubrachyura</taxon>
        <taxon>Portunoidea</taxon>
        <taxon>Portunidae</taxon>
        <taxon>Portuninae</taxon>
        <taxon>Portunus</taxon>
    </lineage>
</organism>
<keyword evidence="3" id="KW-1185">Reference proteome</keyword>
<protein>
    <submittedName>
        <fullName evidence="2">Uncharacterized protein</fullName>
    </submittedName>
</protein>
<dbReference type="AlphaFoldDB" id="A0A5B7DF25"/>
<comment type="caution">
    <text evidence="2">The sequence shown here is derived from an EMBL/GenBank/DDBJ whole genome shotgun (WGS) entry which is preliminary data.</text>
</comment>
<proteinExistence type="predicted"/>
<dbReference type="EMBL" id="VSRR010000789">
    <property type="protein sequence ID" value="MPC19645.1"/>
    <property type="molecule type" value="Genomic_DNA"/>
</dbReference>
<evidence type="ECO:0000313" key="2">
    <source>
        <dbReference type="EMBL" id="MPC19645.1"/>
    </source>
</evidence>
<sequence>MLGSHEKHRILAEMAWSLWSGAPIQLTNMPPGPTRPTVKESPQSVTARPHRAPVDYYYVINSNATTKHYNTFFLEQYVVRLFQLQPATRARGKDEQECFQAHS</sequence>
<reference evidence="2 3" key="1">
    <citation type="submission" date="2019-05" db="EMBL/GenBank/DDBJ databases">
        <title>Another draft genome of Portunus trituberculatus and its Hox gene families provides insights of decapod evolution.</title>
        <authorList>
            <person name="Jeong J.-H."/>
            <person name="Song I."/>
            <person name="Kim S."/>
            <person name="Choi T."/>
            <person name="Kim D."/>
            <person name="Ryu S."/>
            <person name="Kim W."/>
        </authorList>
    </citation>
    <scope>NUCLEOTIDE SEQUENCE [LARGE SCALE GENOMIC DNA]</scope>
    <source>
        <tissue evidence="2">Muscle</tissue>
    </source>
</reference>
<accession>A0A5B7DF25</accession>
<evidence type="ECO:0000313" key="3">
    <source>
        <dbReference type="Proteomes" id="UP000324222"/>
    </source>
</evidence>
<name>A0A5B7DF25_PORTR</name>
<gene>
    <name evidence="2" type="ORF">E2C01_012568</name>
</gene>
<dbReference type="Proteomes" id="UP000324222">
    <property type="component" value="Unassembled WGS sequence"/>
</dbReference>
<feature type="region of interest" description="Disordered" evidence="1">
    <location>
        <begin position="27"/>
        <end position="47"/>
    </location>
</feature>